<sequence length="345" mass="40162">MIGSSFSGPFQCGICRKSYKHSRSLRKHERFECQKEPQFTCMFCPYKAKLRGNLRKHIMVKHREEWTSGVAKIYVQRIQQQPSPPPPNQHLDSTRIYTESDLLDVMKCVPFPTFSMKGVFSKKVNRNKRKETKIYKPPGIKVTYHRDRNKELVKILRCTKCGGFIKKTKKECLKCLLGNKPKYMKKTRTKSENDRAGEQPISSFQVDMSSPKATDSKTLIQQDKVIVTPMKPLMKKHKIIVRLRPLNDPEVVQNKQLLHIKTTEPMRIDENRESDSQIVNDSLDSKSVFFDYLNLNKKAENNCVLMNQDTINEKLELALHDEPHLKDEDSISHFLNNPNIEIVED</sequence>
<accession>A0A9N9X041</accession>
<dbReference type="EMBL" id="OU896708">
    <property type="protein sequence ID" value="CAG9818629.1"/>
    <property type="molecule type" value="Genomic_DNA"/>
</dbReference>
<feature type="compositionally biased region" description="Polar residues" evidence="2">
    <location>
        <begin position="200"/>
        <end position="213"/>
    </location>
</feature>
<dbReference type="InterPro" id="IPR013087">
    <property type="entry name" value="Znf_C2H2_type"/>
</dbReference>
<dbReference type="AlphaFoldDB" id="A0A9N9X041"/>
<evidence type="ECO:0000313" key="4">
    <source>
        <dbReference type="EMBL" id="CAG9818629.1"/>
    </source>
</evidence>
<keyword evidence="5" id="KW-1185">Reference proteome</keyword>
<proteinExistence type="predicted"/>
<reference evidence="4" key="1">
    <citation type="submission" date="2022-01" db="EMBL/GenBank/DDBJ databases">
        <authorList>
            <person name="King R."/>
        </authorList>
    </citation>
    <scope>NUCLEOTIDE SEQUENCE</scope>
</reference>
<name>A0A9N9X041_PHACE</name>
<evidence type="ECO:0000256" key="1">
    <source>
        <dbReference type="PROSITE-ProRule" id="PRU00042"/>
    </source>
</evidence>
<evidence type="ECO:0000256" key="2">
    <source>
        <dbReference type="SAM" id="MobiDB-lite"/>
    </source>
</evidence>
<dbReference type="OrthoDB" id="10004641at2759"/>
<dbReference type="SUPFAM" id="SSF57667">
    <property type="entry name" value="beta-beta-alpha zinc fingers"/>
    <property type="match status" value="1"/>
</dbReference>
<feature type="region of interest" description="Disordered" evidence="2">
    <location>
        <begin position="186"/>
        <end position="213"/>
    </location>
</feature>
<dbReference type="SMART" id="SM00355">
    <property type="entry name" value="ZnF_C2H2"/>
    <property type="match status" value="2"/>
</dbReference>
<protein>
    <recommendedName>
        <fullName evidence="3">C2H2-type domain-containing protein</fullName>
    </recommendedName>
</protein>
<evidence type="ECO:0000313" key="5">
    <source>
        <dbReference type="Proteomes" id="UP001153737"/>
    </source>
</evidence>
<evidence type="ECO:0000259" key="3">
    <source>
        <dbReference type="PROSITE" id="PS50157"/>
    </source>
</evidence>
<dbReference type="InterPro" id="IPR036236">
    <property type="entry name" value="Znf_C2H2_sf"/>
</dbReference>
<dbReference type="Gene3D" id="3.30.160.60">
    <property type="entry name" value="Classic Zinc Finger"/>
    <property type="match status" value="1"/>
</dbReference>
<keyword evidence="1" id="KW-0863">Zinc-finger</keyword>
<dbReference type="PROSITE" id="PS50157">
    <property type="entry name" value="ZINC_FINGER_C2H2_2"/>
    <property type="match status" value="1"/>
</dbReference>
<reference evidence="4" key="2">
    <citation type="submission" date="2022-10" db="EMBL/GenBank/DDBJ databases">
        <authorList>
            <consortium name="ENA_rothamsted_submissions"/>
            <consortium name="culmorum"/>
            <person name="King R."/>
        </authorList>
    </citation>
    <scope>NUCLEOTIDE SEQUENCE</scope>
</reference>
<keyword evidence="1" id="KW-0862">Zinc</keyword>
<gene>
    <name evidence="4" type="ORF">PHAECO_LOCUS6564</name>
</gene>
<keyword evidence="1" id="KW-0479">Metal-binding</keyword>
<dbReference type="Proteomes" id="UP001153737">
    <property type="component" value="Chromosome 2"/>
</dbReference>
<organism evidence="4 5">
    <name type="scientific">Phaedon cochleariae</name>
    <name type="common">Mustard beetle</name>
    <dbReference type="NCBI Taxonomy" id="80249"/>
    <lineage>
        <taxon>Eukaryota</taxon>
        <taxon>Metazoa</taxon>
        <taxon>Ecdysozoa</taxon>
        <taxon>Arthropoda</taxon>
        <taxon>Hexapoda</taxon>
        <taxon>Insecta</taxon>
        <taxon>Pterygota</taxon>
        <taxon>Neoptera</taxon>
        <taxon>Endopterygota</taxon>
        <taxon>Coleoptera</taxon>
        <taxon>Polyphaga</taxon>
        <taxon>Cucujiformia</taxon>
        <taxon>Chrysomeloidea</taxon>
        <taxon>Chrysomelidae</taxon>
        <taxon>Chrysomelinae</taxon>
        <taxon>Chrysomelini</taxon>
        <taxon>Phaedon</taxon>
    </lineage>
</organism>
<dbReference type="GO" id="GO:0008270">
    <property type="term" value="F:zinc ion binding"/>
    <property type="evidence" value="ECO:0007669"/>
    <property type="project" value="UniProtKB-KW"/>
</dbReference>
<feature type="domain" description="C2H2-type" evidence="3">
    <location>
        <begin position="10"/>
        <end position="37"/>
    </location>
</feature>